<dbReference type="Pfam" id="PF03065">
    <property type="entry name" value="Glyco_hydro_57"/>
    <property type="match status" value="1"/>
</dbReference>
<keyword evidence="2" id="KW-0119">Carbohydrate metabolism</keyword>
<comment type="caution">
    <text evidence="4">The sequence shown here is derived from an EMBL/GenBank/DDBJ whole genome shotgun (WGS) entry which is preliminary data.</text>
</comment>
<evidence type="ECO:0000313" key="5">
    <source>
        <dbReference type="Proteomes" id="UP000624703"/>
    </source>
</evidence>
<keyword evidence="5" id="KW-1185">Reference proteome</keyword>
<dbReference type="PANTHER" id="PTHR36306">
    <property type="entry name" value="ALPHA-AMYLASE-RELATED-RELATED"/>
    <property type="match status" value="1"/>
</dbReference>
<dbReference type="CDD" id="cd10795">
    <property type="entry name" value="GH57N_MJA1_like"/>
    <property type="match status" value="1"/>
</dbReference>
<dbReference type="InterPro" id="IPR004300">
    <property type="entry name" value="Glyco_hydro_57_N"/>
</dbReference>
<sequence length="385" mass="44617">MHQPRRLRHYDFSEIGQSRHYFDDVQNLEILNRVADKSYLPVNEMFMRLIDEHDQSFRFGLSISGSLIDQLERWRPDVLDSFRRLVDTGCCDILAETYYHSLASLFDRDEYLRQLQLHGEKVQQVFGVTTKVARNSELIYNDDIGAEMAQLGYIGMLAEGANRALAGQSPNFLYHPPGNKDFSLLLRNRSLSDDVAYRYSDRGWSEYPLSAHKYLSWFCQSSGDLANLFIDYESIGERQWVGSGIFDFWSEFITQGRRQDFRFKTPTQVISNHRPPRREYHCPEMTSLGDSEHDLSAWLGNEMQREAAEKVFQLKAAVLASGDFALACDWAYLTSSDHLFYMSTKGGADGQLHDYFSPYESPQQAHSYFMNVVHDMEKRLARVHV</sequence>
<evidence type="ECO:0000256" key="1">
    <source>
        <dbReference type="ARBA" id="ARBA00006821"/>
    </source>
</evidence>
<dbReference type="GO" id="GO:0005975">
    <property type="term" value="P:carbohydrate metabolic process"/>
    <property type="evidence" value="ECO:0007669"/>
    <property type="project" value="InterPro"/>
</dbReference>
<proteinExistence type="inferred from homology"/>
<dbReference type="RefSeq" id="WP_200310473.1">
    <property type="nucleotide sequence ID" value="NZ_JAENIM010000021.1"/>
</dbReference>
<gene>
    <name evidence="4" type="ORF">JIN82_04640</name>
</gene>
<evidence type="ECO:0000313" key="4">
    <source>
        <dbReference type="EMBL" id="MBK1790443.1"/>
    </source>
</evidence>
<dbReference type="SUPFAM" id="SSF88713">
    <property type="entry name" value="Glycoside hydrolase/deacetylase"/>
    <property type="match status" value="1"/>
</dbReference>
<dbReference type="Proteomes" id="UP000624703">
    <property type="component" value="Unassembled WGS sequence"/>
</dbReference>
<keyword evidence="4" id="KW-0378">Hydrolase</keyword>
<dbReference type="AlphaFoldDB" id="A0A8J7SLJ8"/>
<evidence type="ECO:0000259" key="3">
    <source>
        <dbReference type="Pfam" id="PF03065"/>
    </source>
</evidence>
<dbReference type="GO" id="GO:0016787">
    <property type="term" value="F:hydrolase activity"/>
    <property type="evidence" value="ECO:0007669"/>
    <property type="project" value="UniProtKB-KW"/>
</dbReference>
<dbReference type="Gene3D" id="3.20.110.20">
    <property type="match status" value="1"/>
</dbReference>
<reference evidence="4" key="1">
    <citation type="submission" date="2021-01" db="EMBL/GenBank/DDBJ databases">
        <title>Modified the classification status of verrucomicrobia.</title>
        <authorList>
            <person name="Feng X."/>
        </authorList>
    </citation>
    <scope>NUCLEOTIDE SEQUENCE</scope>
    <source>
        <strain evidence="4">_KCTC 22039</strain>
    </source>
</reference>
<dbReference type="PANTHER" id="PTHR36306:SF1">
    <property type="entry name" value="ALPHA-AMYLASE-RELATED"/>
    <property type="match status" value="1"/>
</dbReference>
<dbReference type="InterPro" id="IPR011330">
    <property type="entry name" value="Glyco_hydro/deAcase_b/a-brl"/>
</dbReference>
<protein>
    <submittedName>
        <fullName evidence="4">Glycoside hydrolase family 57 protein</fullName>
    </submittedName>
</protein>
<feature type="domain" description="Glycoside hydrolase family 57 N-terminal" evidence="3">
    <location>
        <begin position="1"/>
        <end position="277"/>
    </location>
</feature>
<evidence type="ECO:0000256" key="2">
    <source>
        <dbReference type="ARBA" id="ARBA00023277"/>
    </source>
</evidence>
<dbReference type="EMBL" id="JAENIM010000021">
    <property type="protein sequence ID" value="MBK1790443.1"/>
    <property type="molecule type" value="Genomic_DNA"/>
</dbReference>
<dbReference type="InterPro" id="IPR052046">
    <property type="entry name" value="GH57_Enzymes"/>
</dbReference>
<accession>A0A8J7SLJ8</accession>
<comment type="similarity">
    <text evidence="1">Belongs to the glycosyl hydrolase 57 family.</text>
</comment>
<name>A0A8J7SLJ8_9BACT</name>
<organism evidence="4 5">
    <name type="scientific">Persicirhabdus sediminis</name>
    <dbReference type="NCBI Taxonomy" id="454144"/>
    <lineage>
        <taxon>Bacteria</taxon>
        <taxon>Pseudomonadati</taxon>
        <taxon>Verrucomicrobiota</taxon>
        <taxon>Verrucomicrobiia</taxon>
        <taxon>Verrucomicrobiales</taxon>
        <taxon>Verrucomicrobiaceae</taxon>
        <taxon>Persicirhabdus</taxon>
    </lineage>
</organism>